<dbReference type="Proteomes" id="UP000241222">
    <property type="component" value="Unassembled WGS sequence"/>
</dbReference>
<organism evidence="1 2">
    <name type="scientific">Photobacterium lutimaris</name>
    <dbReference type="NCBI Taxonomy" id="388278"/>
    <lineage>
        <taxon>Bacteria</taxon>
        <taxon>Pseudomonadati</taxon>
        <taxon>Pseudomonadota</taxon>
        <taxon>Gammaproteobacteria</taxon>
        <taxon>Vibrionales</taxon>
        <taxon>Vibrionaceae</taxon>
        <taxon>Photobacterium</taxon>
    </lineage>
</organism>
<dbReference type="EMBL" id="PYMH01000013">
    <property type="protein sequence ID" value="PSU31669.1"/>
    <property type="molecule type" value="Genomic_DNA"/>
</dbReference>
<comment type="caution">
    <text evidence="1">The sequence shown here is derived from an EMBL/GenBank/DDBJ whole genome shotgun (WGS) entry which is preliminary data.</text>
</comment>
<evidence type="ECO:0000313" key="2">
    <source>
        <dbReference type="Proteomes" id="UP000241222"/>
    </source>
</evidence>
<proteinExistence type="predicted"/>
<protein>
    <submittedName>
        <fullName evidence="1">Uncharacterized protein</fullName>
    </submittedName>
</protein>
<evidence type="ECO:0000313" key="1">
    <source>
        <dbReference type="EMBL" id="PSU31669.1"/>
    </source>
</evidence>
<name>A0A2T3ITH7_9GAMM</name>
<dbReference type="AlphaFoldDB" id="A0A2T3ITH7"/>
<accession>A0A2T3ITH7</accession>
<sequence length="113" mass="12665">MSSADISQPKQTFFWVSMTRAASEVLFLQEPTGLKTIATYDEADDEPSTEVDVIRERIEHDDSVLLHNITLDAFDVYEQASKSISGLTFDDMGVECIIAATLRLHSNNKLIKQ</sequence>
<reference evidence="1 2" key="1">
    <citation type="submission" date="2018-03" db="EMBL/GenBank/DDBJ databases">
        <title>Whole genome sequencing of Histamine producing bacteria.</title>
        <authorList>
            <person name="Butler K."/>
        </authorList>
    </citation>
    <scope>NUCLEOTIDE SEQUENCE [LARGE SCALE GENOMIC DNA]</scope>
    <source>
        <strain evidence="1 2">JCM 13586</strain>
    </source>
</reference>
<dbReference type="OrthoDB" id="10017969at2"/>
<dbReference type="RefSeq" id="WP_107350800.1">
    <property type="nucleotide sequence ID" value="NZ_PYMH01000013.1"/>
</dbReference>
<gene>
    <name evidence="1" type="ORF">C9I99_21005</name>
</gene>
<keyword evidence="2" id="KW-1185">Reference proteome</keyword>